<sequence>MNLNEFNSLTDLFFYQADKQNPQSIFLEWLNPNNKKKFTWSETSLNIYKLAKILKKNIQDGDRCLLVSENRPEWLISDLAIMLANGITVPAYTTYTEKDYKYLIEDCEPSIVIVSNNEMHHKLKNIIKEKNFIKKIITFEKIEGLNDDKYLDFNSIIKNDLQENDKIKNSNLKRTSPACIIYTSGTGGNPKGVILSHGGILNNLEGACEILKPLIDKRPIFLTWLPLSHS</sequence>
<reference evidence="4" key="1">
    <citation type="submission" date="2018-05" db="EMBL/GenBank/DDBJ databases">
        <authorList>
            <person name="Lanie J.A."/>
            <person name="Ng W.-L."/>
            <person name="Kazmierczak K.M."/>
            <person name="Andrzejewski T.M."/>
            <person name="Davidsen T.M."/>
            <person name="Wayne K.J."/>
            <person name="Tettelin H."/>
            <person name="Glass J.I."/>
            <person name="Rusch D."/>
            <person name="Podicherti R."/>
            <person name="Tsui H.-C.T."/>
            <person name="Winkler M.E."/>
        </authorList>
    </citation>
    <scope>NUCLEOTIDE SEQUENCE</scope>
</reference>
<evidence type="ECO:0000256" key="1">
    <source>
        <dbReference type="ARBA" id="ARBA00022741"/>
    </source>
</evidence>
<evidence type="ECO:0000259" key="3">
    <source>
        <dbReference type="Pfam" id="PF00501"/>
    </source>
</evidence>
<dbReference type="AlphaFoldDB" id="A0A382YQ76"/>
<dbReference type="Gene3D" id="3.40.50.12780">
    <property type="entry name" value="N-terminal domain of ligase-like"/>
    <property type="match status" value="1"/>
</dbReference>
<dbReference type="GO" id="GO:0005524">
    <property type="term" value="F:ATP binding"/>
    <property type="evidence" value="ECO:0007669"/>
    <property type="project" value="UniProtKB-KW"/>
</dbReference>
<feature type="domain" description="AMP-dependent synthetase/ligase" evidence="3">
    <location>
        <begin position="16"/>
        <end position="229"/>
    </location>
</feature>
<organism evidence="4">
    <name type="scientific">marine metagenome</name>
    <dbReference type="NCBI Taxonomy" id="408172"/>
    <lineage>
        <taxon>unclassified sequences</taxon>
        <taxon>metagenomes</taxon>
        <taxon>ecological metagenomes</taxon>
    </lineage>
</organism>
<accession>A0A382YQ76</accession>
<dbReference type="GO" id="GO:0004467">
    <property type="term" value="F:long-chain fatty acid-CoA ligase activity"/>
    <property type="evidence" value="ECO:0007669"/>
    <property type="project" value="TreeGrafter"/>
</dbReference>
<proteinExistence type="predicted"/>
<name>A0A382YQ76_9ZZZZ</name>
<feature type="non-terminal residue" evidence="4">
    <location>
        <position position="230"/>
    </location>
</feature>
<dbReference type="SUPFAM" id="SSF56801">
    <property type="entry name" value="Acetyl-CoA synthetase-like"/>
    <property type="match status" value="1"/>
</dbReference>
<keyword evidence="1" id="KW-0547">Nucleotide-binding</keyword>
<protein>
    <recommendedName>
        <fullName evidence="3">AMP-dependent synthetase/ligase domain-containing protein</fullName>
    </recommendedName>
</protein>
<dbReference type="InterPro" id="IPR042099">
    <property type="entry name" value="ANL_N_sf"/>
</dbReference>
<dbReference type="EMBL" id="UINC01177626">
    <property type="protein sequence ID" value="SVD85373.1"/>
    <property type="molecule type" value="Genomic_DNA"/>
</dbReference>
<dbReference type="Pfam" id="PF00501">
    <property type="entry name" value="AMP-binding"/>
    <property type="match status" value="1"/>
</dbReference>
<gene>
    <name evidence="4" type="ORF">METZ01_LOCUS438227</name>
</gene>
<evidence type="ECO:0000313" key="4">
    <source>
        <dbReference type="EMBL" id="SVD85373.1"/>
    </source>
</evidence>
<keyword evidence="2" id="KW-0067">ATP-binding</keyword>
<dbReference type="GO" id="GO:0016020">
    <property type="term" value="C:membrane"/>
    <property type="evidence" value="ECO:0007669"/>
    <property type="project" value="TreeGrafter"/>
</dbReference>
<evidence type="ECO:0000256" key="2">
    <source>
        <dbReference type="ARBA" id="ARBA00022840"/>
    </source>
</evidence>
<dbReference type="InterPro" id="IPR000873">
    <property type="entry name" value="AMP-dep_synth/lig_dom"/>
</dbReference>
<dbReference type="PANTHER" id="PTHR43272:SF33">
    <property type="entry name" value="AMP-BINDING DOMAIN-CONTAINING PROTEIN-RELATED"/>
    <property type="match status" value="1"/>
</dbReference>
<dbReference type="PANTHER" id="PTHR43272">
    <property type="entry name" value="LONG-CHAIN-FATTY-ACID--COA LIGASE"/>
    <property type="match status" value="1"/>
</dbReference>